<organism evidence="4 6">
    <name type="scientific">Parabacteroides distasonis</name>
    <dbReference type="NCBI Taxonomy" id="823"/>
    <lineage>
        <taxon>Bacteria</taxon>
        <taxon>Pseudomonadati</taxon>
        <taxon>Bacteroidota</taxon>
        <taxon>Bacteroidia</taxon>
        <taxon>Bacteroidales</taxon>
        <taxon>Tannerellaceae</taxon>
        <taxon>Parabacteroides</taxon>
    </lineage>
</organism>
<accession>A0A3E4MSG4</accession>
<dbReference type="AlphaFoldDB" id="A0A3E4MSG4"/>
<evidence type="ECO:0000256" key="1">
    <source>
        <dbReference type="ARBA" id="ARBA00022729"/>
    </source>
</evidence>
<evidence type="ECO:0000313" key="7">
    <source>
        <dbReference type="Proteomes" id="UP000441609"/>
    </source>
</evidence>
<feature type="signal peptide" evidence="2">
    <location>
        <begin position="1"/>
        <end position="24"/>
    </location>
</feature>
<evidence type="ECO:0000313" key="4">
    <source>
        <dbReference type="EMBL" id="MRZ50192.1"/>
    </source>
</evidence>
<dbReference type="InterPro" id="IPR011250">
    <property type="entry name" value="OMP/PagP_B-barrel"/>
</dbReference>
<dbReference type="OrthoDB" id="1077923at2"/>
<dbReference type="Proteomes" id="UP000441609">
    <property type="component" value="Unassembled WGS sequence"/>
</dbReference>
<dbReference type="EMBL" id="WKMO01000007">
    <property type="protein sequence ID" value="MSB73616.1"/>
    <property type="molecule type" value="Genomic_DNA"/>
</dbReference>
<evidence type="ECO:0000259" key="3">
    <source>
        <dbReference type="Pfam" id="PF13505"/>
    </source>
</evidence>
<gene>
    <name evidence="4" type="ORF">GKD66_08150</name>
    <name evidence="5" type="ORF">GKD70_10020</name>
</gene>
<evidence type="ECO:0000256" key="2">
    <source>
        <dbReference type="SAM" id="SignalP"/>
    </source>
</evidence>
<dbReference type="RefSeq" id="WP_010182623.1">
    <property type="nucleotide sequence ID" value="NZ_BQOC01000006.1"/>
</dbReference>
<feature type="domain" description="Outer membrane protein beta-barrel" evidence="3">
    <location>
        <begin position="149"/>
        <end position="287"/>
    </location>
</feature>
<evidence type="ECO:0000313" key="6">
    <source>
        <dbReference type="Proteomes" id="UP000441358"/>
    </source>
</evidence>
<proteinExistence type="predicted"/>
<reference evidence="6 7" key="1">
    <citation type="journal article" date="2019" name="Nat. Med.">
        <title>A library of human gut bacterial isolates paired with longitudinal multiomics data enables mechanistic microbiome research.</title>
        <authorList>
            <person name="Poyet M."/>
            <person name="Groussin M."/>
            <person name="Gibbons S.M."/>
            <person name="Avila-Pacheco J."/>
            <person name="Jiang X."/>
            <person name="Kearney S.M."/>
            <person name="Perrotta A.R."/>
            <person name="Berdy B."/>
            <person name="Zhao S."/>
            <person name="Lieberman T.D."/>
            <person name="Swanson P.K."/>
            <person name="Smith M."/>
            <person name="Roesemann S."/>
            <person name="Alexander J.E."/>
            <person name="Rich S.A."/>
            <person name="Livny J."/>
            <person name="Vlamakis H."/>
            <person name="Clish C."/>
            <person name="Bullock K."/>
            <person name="Deik A."/>
            <person name="Scott J."/>
            <person name="Pierce K.A."/>
            <person name="Xavier R.J."/>
            <person name="Alm E.J."/>
        </authorList>
    </citation>
    <scope>NUCLEOTIDE SEQUENCE [LARGE SCALE GENOMIC DNA]</scope>
    <source>
        <strain evidence="5 7">BIOML-A20</strain>
        <strain evidence="4 6">BIOML-A32</strain>
    </source>
</reference>
<dbReference type="SUPFAM" id="SSF56925">
    <property type="entry name" value="OMPA-like"/>
    <property type="match status" value="1"/>
</dbReference>
<dbReference type="InterPro" id="IPR027385">
    <property type="entry name" value="Beta-barrel_OMP"/>
</dbReference>
<keyword evidence="1 2" id="KW-0732">Signal</keyword>
<comment type="caution">
    <text evidence="4">The sequence shown here is derived from an EMBL/GenBank/DDBJ whole genome shotgun (WGS) entry which is preliminary data.</text>
</comment>
<dbReference type="PROSITE" id="PS51257">
    <property type="entry name" value="PROKAR_LIPOPROTEIN"/>
    <property type="match status" value="1"/>
</dbReference>
<evidence type="ECO:0000313" key="5">
    <source>
        <dbReference type="EMBL" id="MSB73616.1"/>
    </source>
</evidence>
<sequence>MKMIKCLSVLFVSFLFLMTGCAPKVITNISKSYPASVTADKVRLYELGEAVPASAERIGNVSVVDNGVSTKCNYDQVVWLAKQETAKAGGNALALTDHRKPSLLGSSCHQIAGSMLLVSDTAAFRAAPLSKALDLEEEAVVEKSSFEHNTIYANIGYAFVTSKFYLPPGGSGHPKNGLDWQVGYDWISRSGFGAGLLYSGYKSSYTYSGIDINVGLTYVAPQFVMKQIINRWIVEEKIGIGYFSYRESARGISESLSGVGYNFSLGAEYLLSKHVGVGLNIGYVGGSLPKQENVSYDKGDYSGLFRLTFDAGVRFHF</sequence>
<dbReference type="EMBL" id="WKMC01000004">
    <property type="protein sequence ID" value="MRZ50192.1"/>
    <property type="molecule type" value="Genomic_DNA"/>
</dbReference>
<dbReference type="Proteomes" id="UP000441358">
    <property type="component" value="Unassembled WGS sequence"/>
</dbReference>
<feature type="chain" id="PRO_5039800601" evidence="2">
    <location>
        <begin position="25"/>
        <end position="317"/>
    </location>
</feature>
<name>A0A3E4MSG4_PARDI</name>
<protein>
    <submittedName>
        <fullName evidence="4">Outer membrane beta-barrel protein</fullName>
    </submittedName>
</protein>
<dbReference type="Pfam" id="PF13505">
    <property type="entry name" value="OMP_b-brl"/>
    <property type="match status" value="1"/>
</dbReference>